<evidence type="ECO:0000313" key="3">
    <source>
        <dbReference type="Proteomes" id="UP001373159"/>
    </source>
</evidence>
<organism evidence="2 3">
    <name type="scientific">Bifidobacterium favimelis</name>
    <dbReference type="NCBI Taxonomy" id="3122979"/>
    <lineage>
        <taxon>Bacteria</taxon>
        <taxon>Bacillati</taxon>
        <taxon>Actinomycetota</taxon>
        <taxon>Actinomycetes</taxon>
        <taxon>Bifidobacteriales</taxon>
        <taxon>Bifidobacteriaceae</taxon>
        <taxon>Bifidobacterium</taxon>
    </lineage>
</organism>
<feature type="compositionally biased region" description="Low complexity" evidence="1">
    <location>
        <begin position="126"/>
        <end position="149"/>
    </location>
</feature>
<dbReference type="EMBL" id="JBANBB010000001">
    <property type="protein sequence ID" value="MEK0307076.1"/>
    <property type="molecule type" value="Genomic_DNA"/>
</dbReference>
<comment type="caution">
    <text evidence="2">The sequence shown here is derived from an EMBL/GenBank/DDBJ whole genome shotgun (WGS) entry which is preliminary data.</text>
</comment>
<evidence type="ECO:0000256" key="1">
    <source>
        <dbReference type="SAM" id="MobiDB-lite"/>
    </source>
</evidence>
<proteinExistence type="predicted"/>
<keyword evidence="3" id="KW-1185">Reference proteome</keyword>
<name>A0ABU8ZPA1_9BIFI</name>
<dbReference type="Proteomes" id="UP001373159">
    <property type="component" value="Unassembled WGS sequence"/>
</dbReference>
<protein>
    <submittedName>
        <fullName evidence="2">Uncharacterized protein</fullName>
    </submittedName>
</protein>
<feature type="region of interest" description="Disordered" evidence="1">
    <location>
        <begin position="125"/>
        <end position="157"/>
    </location>
</feature>
<accession>A0ABU8ZPA1</accession>
<evidence type="ECO:0000313" key="2">
    <source>
        <dbReference type="EMBL" id="MEK0307076.1"/>
    </source>
</evidence>
<reference evidence="2 3" key="1">
    <citation type="submission" date="2024-02" db="EMBL/GenBank/DDBJ databases">
        <title>Bifidobacterium honeyensis sp. nov., isolated from the comb honey.</title>
        <authorList>
            <person name="Liu W."/>
            <person name="Li Y."/>
        </authorList>
    </citation>
    <scope>NUCLEOTIDE SEQUENCE [LARGE SCALE GENOMIC DNA]</scope>
    <source>
        <strain evidence="2 3">IMAU50988</strain>
    </source>
</reference>
<dbReference type="RefSeq" id="WP_340469653.1">
    <property type="nucleotide sequence ID" value="NZ_JBANBB010000001.1"/>
</dbReference>
<sequence length="318" mass="33647">MKDQTGDPMFGFELECGDAAVSPRGLGMAVEAFLKLLAVAEASDWEVCILSGPGIRLEARPDPEVEEGAVVRAGRALDRISGVVSARLEDVEAAVAMPEVLSSLRNLIRETGAAVALDTAVSAGMPQGQEASGPSGPSGASDAAQQDSDAAADDSSRLALPDAVGPVRFRRSYCTAETLSRVDRLLDFNTVRSFGHVRGVVDKVILQRTHRTLGLVDQVTESRVNVRFGPLLDRRVVELHVGTLVDVAGFIRSRRGRLLHVEALEVSSAEQGDGRRAYAGDLEDLLDPGFMGGAGPVESVRRVRGACRIHDGLKTGGA</sequence>
<gene>
    <name evidence="2" type="ORF">V8P97_06335</name>
</gene>